<proteinExistence type="predicted"/>
<evidence type="ECO:0000313" key="1">
    <source>
        <dbReference type="EMBL" id="CAC5413821.1"/>
    </source>
</evidence>
<dbReference type="OrthoDB" id="8677922at2759"/>
<reference evidence="1 2" key="1">
    <citation type="submission" date="2020-06" db="EMBL/GenBank/DDBJ databases">
        <authorList>
            <person name="Li R."/>
            <person name="Bekaert M."/>
        </authorList>
    </citation>
    <scope>NUCLEOTIDE SEQUENCE [LARGE SCALE GENOMIC DNA]</scope>
    <source>
        <strain evidence="2">wild</strain>
    </source>
</reference>
<gene>
    <name evidence="1" type="ORF">MCOR_46680</name>
</gene>
<dbReference type="Proteomes" id="UP000507470">
    <property type="component" value="Unassembled WGS sequence"/>
</dbReference>
<dbReference type="EMBL" id="CACVKT020008242">
    <property type="protein sequence ID" value="CAC5413821.1"/>
    <property type="molecule type" value="Genomic_DNA"/>
</dbReference>
<organism evidence="1 2">
    <name type="scientific">Mytilus coruscus</name>
    <name type="common">Sea mussel</name>
    <dbReference type="NCBI Taxonomy" id="42192"/>
    <lineage>
        <taxon>Eukaryota</taxon>
        <taxon>Metazoa</taxon>
        <taxon>Spiralia</taxon>
        <taxon>Lophotrochozoa</taxon>
        <taxon>Mollusca</taxon>
        <taxon>Bivalvia</taxon>
        <taxon>Autobranchia</taxon>
        <taxon>Pteriomorphia</taxon>
        <taxon>Mytilida</taxon>
        <taxon>Mytiloidea</taxon>
        <taxon>Mytilidae</taxon>
        <taxon>Mytilinae</taxon>
        <taxon>Mytilus</taxon>
    </lineage>
</organism>
<keyword evidence="2" id="KW-1185">Reference proteome</keyword>
<name>A0A6J8E470_MYTCO</name>
<accession>A0A6J8E470</accession>
<evidence type="ECO:0000313" key="2">
    <source>
        <dbReference type="Proteomes" id="UP000507470"/>
    </source>
</evidence>
<dbReference type="AlphaFoldDB" id="A0A6J8E470"/>
<protein>
    <submittedName>
        <fullName evidence="1">Uncharacterized protein</fullName>
    </submittedName>
</protein>
<sequence length="241" mass="27842">MHDRVFFPTPAEIRCIAYSFKISNHCHSVDSISTDTILKTDLKEHVLYYQPLSRAFEQPLLMVLQTKQQRSLTAYKFAVYILLVRDGFGHGTSIGYIICSSETDDSLRKCLRKFKGGCRDFLSKEEEFKTASETVGDSISEDQVKTYLFQNWIPCGIYWSNFGRQFYHEKSETNNLGERYFLRLKYQFLKGLGNRRLDDLLMMLTGAIPQYFSYIEGLQSAKRLTNPTKEALEKNIGAAKT</sequence>